<dbReference type="AlphaFoldDB" id="A0A1J8QYP3"/>
<dbReference type="Proteomes" id="UP000183567">
    <property type="component" value="Unassembled WGS sequence"/>
</dbReference>
<feature type="compositionally biased region" description="Polar residues" evidence="1">
    <location>
        <begin position="73"/>
        <end position="86"/>
    </location>
</feature>
<evidence type="ECO:0000313" key="2">
    <source>
        <dbReference type="EMBL" id="OJA14594.1"/>
    </source>
</evidence>
<keyword evidence="3" id="KW-1185">Reference proteome</keyword>
<dbReference type="STRING" id="180088.A0A1J8QYP3"/>
<sequence length="294" mass="32377">MSRLEPLSRRPRTAPTPQRHPDTVPEISLKRAELAPDTSTVPQQELRPSSSVPSLTQVIEEGNALAEQRKQLQKQTSRSLGNSRTRSLSRARTKSLPRNLGRPRHKPEGSTALEILAARTLLGGQSIDPTVSVTYTSHSRSYSDSHTMSDTRTHSNLYSFSHSHSHSVGNTSSQKSITDPHSTRHIRSDSWSKTALLKACDEEDIVIIKGASPVPSAQSGECIGITLLSFPPFANRSRPTHGLEDTDMPDHPYATAGTYTGIMIHPLARMVYSMLTKCLIMLNHIHQPMVLNSP</sequence>
<name>A0A1J8QYP3_9AGAM</name>
<gene>
    <name evidence="2" type="ORF">AZE42_12905</name>
</gene>
<feature type="region of interest" description="Disordered" evidence="1">
    <location>
        <begin position="68"/>
        <end position="110"/>
    </location>
</feature>
<dbReference type="OrthoDB" id="3228777at2759"/>
<reference evidence="2 3" key="1">
    <citation type="submission" date="2016-03" db="EMBL/GenBank/DDBJ databases">
        <title>Comparative genomics of the ectomycorrhizal sister species Rhizopogon vinicolor and Rhizopogon vesiculosus (Basidiomycota: Boletales) reveals a divergence of the mating type B locus.</title>
        <authorList>
            <person name="Mujic A.B."/>
            <person name="Kuo A."/>
            <person name="Tritt A."/>
            <person name="Lipzen A."/>
            <person name="Chen C."/>
            <person name="Johnson J."/>
            <person name="Sharma A."/>
            <person name="Barry K."/>
            <person name="Grigoriev I.V."/>
            <person name="Spatafora J.W."/>
        </authorList>
    </citation>
    <scope>NUCLEOTIDE SEQUENCE [LARGE SCALE GENOMIC DNA]</scope>
    <source>
        <strain evidence="2 3">AM-OR11-056</strain>
    </source>
</reference>
<feature type="compositionally biased region" description="Basic and acidic residues" evidence="1">
    <location>
        <begin position="19"/>
        <end position="34"/>
    </location>
</feature>
<feature type="region of interest" description="Disordered" evidence="1">
    <location>
        <begin position="140"/>
        <end position="188"/>
    </location>
</feature>
<evidence type="ECO:0000313" key="3">
    <source>
        <dbReference type="Proteomes" id="UP000183567"/>
    </source>
</evidence>
<feature type="region of interest" description="Disordered" evidence="1">
    <location>
        <begin position="1"/>
        <end position="55"/>
    </location>
</feature>
<dbReference type="EMBL" id="LVVM01003568">
    <property type="protein sequence ID" value="OJA14594.1"/>
    <property type="molecule type" value="Genomic_DNA"/>
</dbReference>
<organism evidence="2 3">
    <name type="scientific">Rhizopogon vesiculosus</name>
    <dbReference type="NCBI Taxonomy" id="180088"/>
    <lineage>
        <taxon>Eukaryota</taxon>
        <taxon>Fungi</taxon>
        <taxon>Dikarya</taxon>
        <taxon>Basidiomycota</taxon>
        <taxon>Agaricomycotina</taxon>
        <taxon>Agaricomycetes</taxon>
        <taxon>Agaricomycetidae</taxon>
        <taxon>Boletales</taxon>
        <taxon>Suillineae</taxon>
        <taxon>Rhizopogonaceae</taxon>
        <taxon>Rhizopogon</taxon>
    </lineage>
</organism>
<proteinExistence type="predicted"/>
<evidence type="ECO:0000256" key="1">
    <source>
        <dbReference type="SAM" id="MobiDB-lite"/>
    </source>
</evidence>
<comment type="caution">
    <text evidence="2">The sequence shown here is derived from an EMBL/GenBank/DDBJ whole genome shotgun (WGS) entry which is preliminary data.</text>
</comment>
<feature type="compositionally biased region" description="Polar residues" evidence="1">
    <location>
        <begin position="37"/>
        <end position="55"/>
    </location>
</feature>
<feature type="compositionally biased region" description="Basic residues" evidence="1">
    <location>
        <begin position="87"/>
        <end position="105"/>
    </location>
</feature>
<feature type="compositionally biased region" description="Basic and acidic residues" evidence="1">
    <location>
        <begin position="141"/>
        <end position="153"/>
    </location>
</feature>
<accession>A0A1J8QYP3</accession>
<protein>
    <submittedName>
        <fullName evidence="2">Uncharacterized protein</fullName>
    </submittedName>
</protein>
<feature type="compositionally biased region" description="Polar residues" evidence="1">
    <location>
        <begin position="154"/>
        <end position="180"/>
    </location>
</feature>